<sequence length="95" mass="10363">MIGMKWCLGLASLMAFISSQSLLVARADVQRSTYAVTITSPASNSGHGPLGGLLPQTSELQQWVLLGIGLLIISLLMLLLKLWWPSRQTTTREQP</sequence>
<protein>
    <recommendedName>
        <fullName evidence="5">Cell surface protein</fullName>
    </recommendedName>
</protein>
<dbReference type="EMBL" id="AYGX02000082">
    <property type="protein sequence ID" value="KRO27289.1"/>
    <property type="molecule type" value="Genomic_DNA"/>
</dbReference>
<dbReference type="Proteomes" id="UP000050920">
    <property type="component" value="Unassembled WGS sequence"/>
</dbReference>
<dbReference type="NCBIfam" id="TIGR01167">
    <property type="entry name" value="LPXTG_anchor"/>
    <property type="match status" value="1"/>
</dbReference>
<proteinExistence type="predicted"/>
<evidence type="ECO:0000256" key="1">
    <source>
        <dbReference type="SAM" id="Phobius"/>
    </source>
</evidence>
<keyword evidence="1" id="KW-1133">Transmembrane helix</keyword>
<name>A0A0R2NNK2_9LACO</name>
<keyword evidence="2" id="KW-0732">Signal</keyword>
<organism evidence="3 4">
    <name type="scientific">Lactiplantibacillus fabifermentans DSM 21115</name>
    <dbReference type="NCBI Taxonomy" id="1413187"/>
    <lineage>
        <taxon>Bacteria</taxon>
        <taxon>Bacillati</taxon>
        <taxon>Bacillota</taxon>
        <taxon>Bacilli</taxon>
        <taxon>Lactobacillales</taxon>
        <taxon>Lactobacillaceae</taxon>
        <taxon>Lactiplantibacillus</taxon>
    </lineage>
</organism>
<gene>
    <name evidence="3" type="ORF">DY78_GL000140</name>
</gene>
<feature type="transmembrane region" description="Helical" evidence="1">
    <location>
        <begin position="63"/>
        <end position="84"/>
    </location>
</feature>
<feature type="signal peptide" evidence="2">
    <location>
        <begin position="1"/>
        <end position="23"/>
    </location>
</feature>
<evidence type="ECO:0008006" key="5">
    <source>
        <dbReference type="Google" id="ProtNLM"/>
    </source>
</evidence>
<reference evidence="3 4" key="1">
    <citation type="journal article" date="2015" name="Genome Announc.">
        <title>Expanding the biotechnology potential of lactobacilli through comparative genomics of 213 strains and associated genera.</title>
        <authorList>
            <person name="Sun Z."/>
            <person name="Harris H.M."/>
            <person name="McCann A."/>
            <person name="Guo C."/>
            <person name="Argimon S."/>
            <person name="Zhang W."/>
            <person name="Yang X."/>
            <person name="Jeffery I.B."/>
            <person name="Cooney J.C."/>
            <person name="Kagawa T.F."/>
            <person name="Liu W."/>
            <person name="Song Y."/>
            <person name="Salvetti E."/>
            <person name="Wrobel A."/>
            <person name="Rasinkangas P."/>
            <person name="Parkhill J."/>
            <person name="Rea M.C."/>
            <person name="O'Sullivan O."/>
            <person name="Ritari J."/>
            <person name="Douillard F.P."/>
            <person name="Paul Ross R."/>
            <person name="Yang R."/>
            <person name="Briner A.E."/>
            <person name="Felis G.E."/>
            <person name="de Vos W.M."/>
            <person name="Barrangou R."/>
            <person name="Klaenhammer T.R."/>
            <person name="Caufield P.W."/>
            <person name="Cui Y."/>
            <person name="Zhang H."/>
            <person name="O'Toole P.W."/>
        </authorList>
    </citation>
    <scope>NUCLEOTIDE SEQUENCE [LARGE SCALE GENOMIC DNA]</scope>
    <source>
        <strain evidence="3 4">DSM 21115</strain>
    </source>
</reference>
<accession>A0A0R2NNK2</accession>
<keyword evidence="1" id="KW-0472">Membrane</keyword>
<keyword evidence="4" id="KW-1185">Reference proteome</keyword>
<comment type="caution">
    <text evidence="3">The sequence shown here is derived from an EMBL/GenBank/DDBJ whole genome shotgun (WGS) entry which is preliminary data.</text>
</comment>
<feature type="chain" id="PRO_5038728378" description="Cell surface protein" evidence="2">
    <location>
        <begin position="24"/>
        <end position="95"/>
    </location>
</feature>
<evidence type="ECO:0000256" key="2">
    <source>
        <dbReference type="SAM" id="SignalP"/>
    </source>
</evidence>
<dbReference type="AlphaFoldDB" id="A0A0R2NNK2"/>
<evidence type="ECO:0000313" key="3">
    <source>
        <dbReference type="EMBL" id="KRO27289.1"/>
    </source>
</evidence>
<keyword evidence="1" id="KW-0812">Transmembrane</keyword>
<evidence type="ECO:0000313" key="4">
    <source>
        <dbReference type="Proteomes" id="UP000050920"/>
    </source>
</evidence>